<comment type="caution">
    <text evidence="10">The sequence shown here is derived from an EMBL/GenBank/DDBJ whole genome shotgun (WGS) entry which is preliminary data.</text>
</comment>
<feature type="compositionally biased region" description="Basic and acidic residues" evidence="7">
    <location>
        <begin position="180"/>
        <end position="192"/>
    </location>
</feature>
<dbReference type="InterPro" id="IPR001078">
    <property type="entry name" value="2-oxoacid_DH_actylTfrase"/>
</dbReference>
<dbReference type="PROSITE" id="PS00189">
    <property type="entry name" value="LIPOYL"/>
    <property type="match status" value="1"/>
</dbReference>
<dbReference type="InterPro" id="IPR050743">
    <property type="entry name" value="2-oxoacid_DH_E2_comp"/>
</dbReference>
<keyword evidence="11" id="KW-1185">Reference proteome</keyword>
<evidence type="ECO:0000256" key="2">
    <source>
        <dbReference type="ARBA" id="ARBA00007317"/>
    </source>
</evidence>
<dbReference type="PROSITE" id="PS51826">
    <property type="entry name" value="PSBD"/>
    <property type="match status" value="1"/>
</dbReference>
<organism evidence="10 11">
    <name type="scientific">Rhodococcus chondri</name>
    <dbReference type="NCBI Taxonomy" id="3065941"/>
    <lineage>
        <taxon>Bacteria</taxon>
        <taxon>Bacillati</taxon>
        <taxon>Actinomycetota</taxon>
        <taxon>Actinomycetes</taxon>
        <taxon>Mycobacteriales</taxon>
        <taxon>Nocardiaceae</taxon>
        <taxon>Rhodococcus</taxon>
    </lineage>
</organism>
<keyword evidence="5 6" id="KW-0012">Acyltransferase</keyword>
<dbReference type="Gene3D" id="4.10.320.10">
    <property type="entry name" value="E3-binding domain"/>
    <property type="match status" value="1"/>
</dbReference>
<dbReference type="InterPro" id="IPR023213">
    <property type="entry name" value="CAT-like_dom_sf"/>
</dbReference>
<feature type="domain" description="Peripheral subunit-binding (PSBD)" evidence="9">
    <location>
        <begin position="150"/>
        <end position="187"/>
    </location>
</feature>
<gene>
    <name evidence="10" type="ORF">Q8814_18720</name>
</gene>
<dbReference type="PROSITE" id="PS50968">
    <property type="entry name" value="BIOTINYL_LIPOYL"/>
    <property type="match status" value="1"/>
</dbReference>
<name>A0ABU7JW86_9NOCA</name>
<protein>
    <recommendedName>
        <fullName evidence="6">Dihydrolipoamide acetyltransferase component of pyruvate dehydrogenase complex</fullName>
        <ecNumber evidence="6">2.3.1.-</ecNumber>
    </recommendedName>
</protein>
<reference evidence="10 11" key="1">
    <citation type="submission" date="2023-08" db="EMBL/GenBank/DDBJ databases">
        <authorList>
            <person name="Girao M."/>
            <person name="Carvalho M.F."/>
        </authorList>
    </citation>
    <scope>NUCLEOTIDE SEQUENCE [LARGE SCALE GENOMIC DNA]</scope>
    <source>
        <strain evidence="10 11">CC-R104</strain>
    </source>
</reference>
<dbReference type="Gene3D" id="3.30.559.10">
    <property type="entry name" value="Chloramphenicol acetyltransferase-like domain"/>
    <property type="match status" value="1"/>
</dbReference>
<dbReference type="Pfam" id="PF00364">
    <property type="entry name" value="Biotin_lipoyl"/>
    <property type="match status" value="1"/>
</dbReference>
<feature type="region of interest" description="Disordered" evidence="7">
    <location>
        <begin position="83"/>
        <end position="203"/>
    </location>
</feature>
<accession>A0ABU7JW86</accession>
<dbReference type="CDD" id="cd06849">
    <property type="entry name" value="lipoyl_domain"/>
    <property type="match status" value="1"/>
</dbReference>
<dbReference type="SUPFAM" id="SSF52777">
    <property type="entry name" value="CoA-dependent acyltransferases"/>
    <property type="match status" value="1"/>
</dbReference>
<evidence type="ECO:0000256" key="5">
    <source>
        <dbReference type="ARBA" id="ARBA00023315"/>
    </source>
</evidence>
<dbReference type="InterPro" id="IPR036625">
    <property type="entry name" value="E3-bd_dom_sf"/>
</dbReference>
<dbReference type="Pfam" id="PF02817">
    <property type="entry name" value="E3_binding"/>
    <property type="match status" value="1"/>
</dbReference>
<dbReference type="Gene3D" id="2.40.50.100">
    <property type="match status" value="1"/>
</dbReference>
<evidence type="ECO:0000256" key="6">
    <source>
        <dbReference type="RuleBase" id="RU003423"/>
    </source>
</evidence>
<dbReference type="InterPro" id="IPR003016">
    <property type="entry name" value="2-oxoA_DH_lipoyl-BS"/>
</dbReference>
<dbReference type="RefSeq" id="WP_330153492.1">
    <property type="nucleotide sequence ID" value="NZ_JAUZMZ010000122.1"/>
</dbReference>
<evidence type="ECO:0000313" key="10">
    <source>
        <dbReference type="EMBL" id="MEE2034120.1"/>
    </source>
</evidence>
<dbReference type="PANTHER" id="PTHR43178">
    <property type="entry name" value="DIHYDROLIPOAMIDE ACETYLTRANSFERASE COMPONENT OF PYRUVATE DEHYDROGENASE COMPLEX"/>
    <property type="match status" value="1"/>
</dbReference>
<dbReference type="InterPro" id="IPR011053">
    <property type="entry name" value="Single_hybrid_motif"/>
</dbReference>
<dbReference type="Proteomes" id="UP001331936">
    <property type="component" value="Unassembled WGS sequence"/>
</dbReference>
<evidence type="ECO:0000313" key="11">
    <source>
        <dbReference type="Proteomes" id="UP001331936"/>
    </source>
</evidence>
<evidence type="ECO:0000256" key="3">
    <source>
        <dbReference type="ARBA" id="ARBA00022679"/>
    </source>
</evidence>
<dbReference type="PANTHER" id="PTHR43178:SF5">
    <property type="entry name" value="LIPOAMIDE ACYLTRANSFERASE COMPONENT OF BRANCHED-CHAIN ALPHA-KETO ACID DEHYDROGENASE COMPLEX, MITOCHONDRIAL"/>
    <property type="match status" value="1"/>
</dbReference>
<dbReference type="SUPFAM" id="SSF51230">
    <property type="entry name" value="Single hybrid motif"/>
    <property type="match status" value="1"/>
</dbReference>
<proteinExistence type="inferred from homology"/>
<evidence type="ECO:0000259" key="8">
    <source>
        <dbReference type="PROSITE" id="PS50968"/>
    </source>
</evidence>
<evidence type="ECO:0000256" key="4">
    <source>
        <dbReference type="ARBA" id="ARBA00022823"/>
    </source>
</evidence>
<dbReference type="InterPro" id="IPR004167">
    <property type="entry name" value="PSBD"/>
</dbReference>
<dbReference type="GO" id="GO:0016746">
    <property type="term" value="F:acyltransferase activity"/>
    <property type="evidence" value="ECO:0007669"/>
    <property type="project" value="UniProtKB-KW"/>
</dbReference>
<feature type="compositionally biased region" description="Basic and acidic residues" evidence="7">
    <location>
        <begin position="145"/>
        <end position="163"/>
    </location>
</feature>
<comment type="similarity">
    <text evidence="2 6">Belongs to the 2-oxoacid dehydrogenase family.</text>
</comment>
<comment type="cofactor">
    <cofactor evidence="1 6">
        <name>(R)-lipoate</name>
        <dbReference type="ChEBI" id="CHEBI:83088"/>
    </cofactor>
</comment>
<dbReference type="EMBL" id="JAUZMZ010000122">
    <property type="protein sequence ID" value="MEE2034120.1"/>
    <property type="molecule type" value="Genomic_DNA"/>
</dbReference>
<sequence>MPEVVKEFRLPDLGEGLTEAELVAWSVEIGDRLELNQVVGEVETAKATVELPSPYAGTVAELLAAPGETVPVGAPLLRVTVADTTESPSGPGEPSAAGEPVAERPPQVLVGYGPGVAPVSKRAARRTPPGTPDGPLPADDADTAAARRPDAKPGARREAKRLGIDLATVTPSRPDGVLTRSDEQRSADERTAPADTSVAQDTRVPIAGVRKRTAEAVTRSAFTAPHATVFLTCDVTRTVELIGQLREHGAFEGRHLTPLAVAAKALLSTIRDEPDLNSSWDEAAHEIVVHHRVRLGIATATGDGLKVPVVRDADALSLPELAGAIAAAADAARSGRATPAELTGSTISITNVGVFGVDTGTPILNPGEAAILALGAIGDRPWVVDDALAIRKVVTLSLSFDHRLIDGEQAGKALAAIGRILHDPVPTLVAGT</sequence>
<keyword evidence="3 6" id="KW-0808">Transferase</keyword>
<dbReference type="InterPro" id="IPR000089">
    <property type="entry name" value="Biotin_lipoyl"/>
</dbReference>
<keyword evidence="4 6" id="KW-0450">Lipoyl</keyword>
<evidence type="ECO:0000259" key="9">
    <source>
        <dbReference type="PROSITE" id="PS51826"/>
    </source>
</evidence>
<feature type="domain" description="Lipoyl-binding" evidence="8">
    <location>
        <begin position="5"/>
        <end position="80"/>
    </location>
</feature>
<evidence type="ECO:0000256" key="1">
    <source>
        <dbReference type="ARBA" id="ARBA00001938"/>
    </source>
</evidence>
<dbReference type="Pfam" id="PF00198">
    <property type="entry name" value="2-oxoacid_dh"/>
    <property type="match status" value="1"/>
</dbReference>
<evidence type="ECO:0000256" key="7">
    <source>
        <dbReference type="SAM" id="MobiDB-lite"/>
    </source>
</evidence>
<dbReference type="EC" id="2.3.1.-" evidence="6"/>